<dbReference type="PANTHER" id="PTHR23236:SF51">
    <property type="entry name" value="NUCLEOLAR PROTEIN 6"/>
    <property type="match status" value="1"/>
</dbReference>
<feature type="compositionally biased region" description="Polar residues" evidence="3">
    <location>
        <begin position="39"/>
        <end position="53"/>
    </location>
</feature>
<evidence type="ECO:0000256" key="3">
    <source>
        <dbReference type="SAM" id="MobiDB-lite"/>
    </source>
</evidence>
<evidence type="ECO:0000313" key="5">
    <source>
        <dbReference type="EMBL" id="KAF7512354.1"/>
    </source>
</evidence>
<proteinExistence type="predicted"/>
<dbReference type="SMART" id="SM00360">
    <property type="entry name" value="RRM"/>
    <property type="match status" value="1"/>
</dbReference>
<dbReference type="InterPro" id="IPR000504">
    <property type="entry name" value="RRM_dom"/>
</dbReference>
<dbReference type="InterPro" id="IPR035979">
    <property type="entry name" value="RBD_domain_sf"/>
</dbReference>
<dbReference type="OrthoDB" id="167718at2759"/>
<dbReference type="Proteomes" id="UP000606974">
    <property type="component" value="Unassembled WGS sequence"/>
</dbReference>
<gene>
    <name evidence="5" type="ORF">GJ744_001922</name>
</gene>
<accession>A0A8H7AQ99</accession>
<dbReference type="FunFam" id="3.30.70.330:FF:000376">
    <property type="entry name" value="Putative RNA binding protein"/>
    <property type="match status" value="1"/>
</dbReference>
<dbReference type="GO" id="GO:0042274">
    <property type="term" value="P:ribosomal small subunit biogenesis"/>
    <property type="evidence" value="ECO:0007669"/>
    <property type="project" value="TreeGrafter"/>
</dbReference>
<feature type="compositionally biased region" description="Basic and acidic residues" evidence="3">
    <location>
        <begin position="128"/>
        <end position="137"/>
    </location>
</feature>
<dbReference type="GO" id="GO:0005730">
    <property type="term" value="C:nucleolus"/>
    <property type="evidence" value="ECO:0007669"/>
    <property type="project" value="TreeGrafter"/>
</dbReference>
<dbReference type="InterPro" id="IPR034228">
    <property type="entry name" value="Nop6_RRM"/>
</dbReference>
<dbReference type="CDD" id="cd12400">
    <property type="entry name" value="RRM_Nop6"/>
    <property type="match status" value="1"/>
</dbReference>
<dbReference type="EMBL" id="JAACFV010000013">
    <property type="protein sequence ID" value="KAF7512354.1"/>
    <property type="molecule type" value="Genomic_DNA"/>
</dbReference>
<feature type="compositionally biased region" description="Low complexity" evidence="3">
    <location>
        <begin position="139"/>
        <end position="148"/>
    </location>
</feature>
<organism evidence="5 6">
    <name type="scientific">Endocarpon pusillum</name>
    <dbReference type="NCBI Taxonomy" id="364733"/>
    <lineage>
        <taxon>Eukaryota</taxon>
        <taxon>Fungi</taxon>
        <taxon>Dikarya</taxon>
        <taxon>Ascomycota</taxon>
        <taxon>Pezizomycotina</taxon>
        <taxon>Eurotiomycetes</taxon>
        <taxon>Chaetothyriomycetidae</taxon>
        <taxon>Verrucariales</taxon>
        <taxon>Verrucariaceae</taxon>
        <taxon>Endocarpon</taxon>
    </lineage>
</organism>
<reference evidence="5" key="1">
    <citation type="submission" date="2020-02" db="EMBL/GenBank/DDBJ databases">
        <authorList>
            <person name="Palmer J.M."/>
        </authorList>
    </citation>
    <scope>NUCLEOTIDE SEQUENCE</scope>
    <source>
        <strain evidence="5">EPUS1.4</strain>
        <tissue evidence="5">Thallus</tissue>
    </source>
</reference>
<comment type="caution">
    <text evidence="5">The sequence shown here is derived from an EMBL/GenBank/DDBJ whole genome shotgun (WGS) entry which is preliminary data.</text>
</comment>
<sequence>MSRATDAKSKKRKLAEIDQSVTVRGKSRFLSRASPGENPRQNSDVAMVLQNTVADDESEAGLKLLQENHWKQNAATSEQNERSPVDPTPMKVAMDEPTGQATLPSEHKDKAALRQAKSERRSKKKRKTDPADKEFGMKEPAAVEPAAPTTDDRKQGEIEAQTASEIHAGNQPKPESKQRFIVFIGNLPYTASTAAIQSHFSKLQPFTVRHSTNKETGRSRGFAFLEFESYDKMKTCLKLFHHSLFDGGADEVLSEGGKRKKRQARKINVELTAGGGGGKSVARKERIRDKNEKLEGERERARVHREKEEAAASRKKKRKDGEMTGANAVKVINGDQPDENIHPSRRKRMET</sequence>
<dbReference type="Gene3D" id="3.30.70.330">
    <property type="match status" value="1"/>
</dbReference>
<feature type="compositionally biased region" description="Basic and acidic residues" evidence="3">
    <location>
        <begin position="282"/>
        <end position="312"/>
    </location>
</feature>
<dbReference type="SUPFAM" id="SSF54928">
    <property type="entry name" value="RNA-binding domain, RBD"/>
    <property type="match status" value="1"/>
</dbReference>
<protein>
    <recommendedName>
        <fullName evidence="4">RRM domain-containing protein</fullName>
    </recommendedName>
</protein>
<dbReference type="GO" id="GO:0019843">
    <property type="term" value="F:rRNA binding"/>
    <property type="evidence" value="ECO:0007669"/>
    <property type="project" value="TreeGrafter"/>
</dbReference>
<evidence type="ECO:0000256" key="2">
    <source>
        <dbReference type="PROSITE-ProRule" id="PRU00176"/>
    </source>
</evidence>
<evidence type="ECO:0000256" key="1">
    <source>
        <dbReference type="ARBA" id="ARBA00022884"/>
    </source>
</evidence>
<dbReference type="Pfam" id="PF00076">
    <property type="entry name" value="RRM_1"/>
    <property type="match status" value="1"/>
</dbReference>
<keyword evidence="6" id="KW-1185">Reference proteome</keyword>
<name>A0A8H7AQ99_9EURO</name>
<dbReference type="AlphaFoldDB" id="A0A8H7AQ99"/>
<dbReference type="InterPro" id="IPR012677">
    <property type="entry name" value="Nucleotide-bd_a/b_plait_sf"/>
</dbReference>
<feature type="compositionally biased region" description="Basic and acidic residues" evidence="3">
    <location>
        <begin position="105"/>
        <end position="119"/>
    </location>
</feature>
<feature type="region of interest" description="Disordered" evidence="3">
    <location>
        <begin position="1"/>
        <end position="159"/>
    </location>
</feature>
<feature type="domain" description="RRM" evidence="4">
    <location>
        <begin position="180"/>
        <end position="274"/>
    </location>
</feature>
<evidence type="ECO:0000259" key="4">
    <source>
        <dbReference type="PROSITE" id="PS50102"/>
    </source>
</evidence>
<feature type="region of interest" description="Disordered" evidence="3">
    <location>
        <begin position="256"/>
        <end position="351"/>
    </location>
</feature>
<dbReference type="PANTHER" id="PTHR23236">
    <property type="entry name" value="EUKARYOTIC TRANSLATION INITIATION FACTOR 4B/4H"/>
    <property type="match status" value="1"/>
</dbReference>
<keyword evidence="1 2" id="KW-0694">RNA-binding</keyword>
<evidence type="ECO:0000313" key="6">
    <source>
        <dbReference type="Proteomes" id="UP000606974"/>
    </source>
</evidence>
<dbReference type="PROSITE" id="PS50102">
    <property type="entry name" value="RRM"/>
    <property type="match status" value="1"/>
</dbReference>